<feature type="compositionally biased region" description="Gly residues" evidence="1">
    <location>
        <begin position="525"/>
        <end position="543"/>
    </location>
</feature>
<evidence type="ECO:0000256" key="1">
    <source>
        <dbReference type="SAM" id="MobiDB-lite"/>
    </source>
</evidence>
<dbReference type="PANTHER" id="PTHR14136">
    <property type="entry name" value="BTB_POZ DOMAIN-CONTAINING PROTEIN KCTD9"/>
    <property type="match status" value="1"/>
</dbReference>
<dbReference type="InterPro" id="IPR001646">
    <property type="entry name" value="5peptide_repeat"/>
</dbReference>
<feature type="region of interest" description="Disordered" evidence="1">
    <location>
        <begin position="563"/>
        <end position="586"/>
    </location>
</feature>
<dbReference type="OrthoDB" id="7951142at2"/>
<dbReference type="AlphaFoldDB" id="A0A5B8LZS6"/>
<dbReference type="Proteomes" id="UP000315364">
    <property type="component" value="Chromosome"/>
</dbReference>
<proteinExistence type="predicted"/>
<feature type="region of interest" description="Disordered" evidence="1">
    <location>
        <begin position="525"/>
        <end position="546"/>
    </location>
</feature>
<dbReference type="Gene3D" id="2.160.20.80">
    <property type="entry name" value="E3 ubiquitin-protein ligase SopA"/>
    <property type="match status" value="2"/>
</dbReference>
<accession>A0A5B8LZS6</accession>
<dbReference type="SUPFAM" id="SSF141571">
    <property type="entry name" value="Pentapeptide repeat-like"/>
    <property type="match status" value="1"/>
</dbReference>
<dbReference type="Pfam" id="PF00805">
    <property type="entry name" value="Pentapeptide"/>
    <property type="match status" value="4"/>
</dbReference>
<sequence length="586" mass="60352">MRILAALAISVLLTGGVQAQPADVAAFLDGTSIDCPGCDLAGADLKGRHLAGANLAGAVLTGANLHAAQLGKANLDGADLGGATLTRADFKGASLVAANLEAVLAFGADFSTANLAEANLAGGRFQHSRFTQVQAPGAQAAGADFKGASMAGVNFKRADLTEANLSNTDLQGANLYGVIATGAGFVQANMVDIDMRFAKGQQVDLWSADMTRGRFSGADLRGANMSRAKFRYGFFEGTKLGPLPQETGACAAPVGIRVGRLQPLFDGEGDQRVGLDHRHDDDIADIVLIGSARTGIADLFAGAVGRDLDEVAGEIVSHQHGAVGQARQTIEVAERISRTEIGDFLGFEIHRLDIAGLDILEAAGEIANRGDEHLTIHQQQAVGTGQRRIGQPLAELAIVDGIDRAAHGFGDQHPPIGQSEHVVEEAVFDGMALKYFTTGGVDLEDFAIGGHVEPAIGQVDTARRIEAVGELFGDDGTVRIGLGHIALAVGGLVRAVDVGDVDGAAGLVIDDRFRHGVALGTPGFGELGMGRRGQGGENGGGGSEQPVRRMAHVNLLSMTLNKSAPAGAQGCNAPEKSSPGTSPGER</sequence>
<keyword evidence="2" id="KW-0732">Signal</keyword>
<organism evidence="3 4">
    <name type="scientific">Devosia ginsengisoli</name>
    <dbReference type="NCBI Taxonomy" id="400770"/>
    <lineage>
        <taxon>Bacteria</taxon>
        <taxon>Pseudomonadati</taxon>
        <taxon>Pseudomonadota</taxon>
        <taxon>Alphaproteobacteria</taxon>
        <taxon>Hyphomicrobiales</taxon>
        <taxon>Devosiaceae</taxon>
        <taxon>Devosia</taxon>
    </lineage>
</organism>
<feature type="signal peptide" evidence="2">
    <location>
        <begin position="1"/>
        <end position="19"/>
    </location>
</feature>
<dbReference type="EMBL" id="CP042304">
    <property type="protein sequence ID" value="QDZ12890.1"/>
    <property type="molecule type" value="Genomic_DNA"/>
</dbReference>
<name>A0A5B8LZS6_9HYPH</name>
<dbReference type="InterPro" id="IPR051082">
    <property type="entry name" value="Pentapeptide-BTB/POZ_domain"/>
</dbReference>
<dbReference type="KEGG" id="dea:FPZ08_20365"/>
<evidence type="ECO:0000313" key="4">
    <source>
        <dbReference type="Proteomes" id="UP000315364"/>
    </source>
</evidence>
<reference evidence="3 4" key="1">
    <citation type="submission" date="2019-07" db="EMBL/GenBank/DDBJ databases">
        <title>Full genome sequence of Devosia sp. Gsoil 520.</title>
        <authorList>
            <person name="Im W.-T."/>
        </authorList>
    </citation>
    <scope>NUCLEOTIDE SEQUENCE [LARGE SCALE GENOMIC DNA]</scope>
    <source>
        <strain evidence="3 4">Gsoil 520</strain>
    </source>
</reference>
<keyword evidence="4" id="KW-1185">Reference proteome</keyword>
<gene>
    <name evidence="3" type="ORF">FPZ08_20365</name>
</gene>
<protein>
    <submittedName>
        <fullName evidence="3">Pentapeptide repeat-containing protein</fullName>
    </submittedName>
</protein>
<evidence type="ECO:0000313" key="3">
    <source>
        <dbReference type="EMBL" id="QDZ12890.1"/>
    </source>
</evidence>
<evidence type="ECO:0000256" key="2">
    <source>
        <dbReference type="SAM" id="SignalP"/>
    </source>
</evidence>
<dbReference type="PANTHER" id="PTHR14136:SF17">
    <property type="entry name" value="BTB_POZ DOMAIN-CONTAINING PROTEIN KCTD9"/>
    <property type="match status" value="1"/>
</dbReference>
<feature type="chain" id="PRO_5022938062" evidence="2">
    <location>
        <begin position="20"/>
        <end position="586"/>
    </location>
</feature>